<evidence type="ECO:0000259" key="1">
    <source>
        <dbReference type="PROSITE" id="PS51321"/>
    </source>
</evidence>
<dbReference type="STRING" id="75743.A0A401PZ71"/>
<dbReference type="InterPro" id="IPR036575">
    <property type="entry name" value="TFIIS_cen_dom_sf"/>
</dbReference>
<dbReference type="PANTHER" id="PTHR11477:SF51">
    <property type="entry name" value="PROTEIN PARTNER OF SNF, ISOFORM B"/>
    <property type="match status" value="1"/>
</dbReference>
<dbReference type="Proteomes" id="UP000288216">
    <property type="component" value="Unassembled WGS sequence"/>
</dbReference>
<feature type="non-terminal residue" evidence="2">
    <location>
        <position position="1"/>
    </location>
</feature>
<dbReference type="Gene3D" id="1.10.472.30">
    <property type="entry name" value="Transcription elongation factor S-II, central domain"/>
    <property type="match status" value="1"/>
</dbReference>
<dbReference type="PANTHER" id="PTHR11477">
    <property type="entry name" value="TRANSCRIPTION FACTOR S-II ZINC FINGER DOMAIN-CONTAINING PROTEIN"/>
    <property type="match status" value="1"/>
</dbReference>
<dbReference type="Pfam" id="PF07500">
    <property type="entry name" value="TFIIS_M"/>
    <property type="match status" value="1"/>
</dbReference>
<comment type="caution">
    <text evidence="2">The sequence shown here is derived from an EMBL/GenBank/DDBJ whole genome shotgun (WGS) entry which is preliminary data.</text>
</comment>
<dbReference type="GO" id="GO:0006351">
    <property type="term" value="P:DNA-templated transcription"/>
    <property type="evidence" value="ECO:0007669"/>
    <property type="project" value="InterPro"/>
</dbReference>
<feature type="domain" description="TFIIS central" evidence="1">
    <location>
        <begin position="1"/>
        <end position="52"/>
    </location>
</feature>
<sequence>QLFRQVLLGEITPQRLVLMSPTELASLELMEWRKRENKHLRRFHLRRCPAASKRFRPRAHAVWKGFMQMSNMKRFLVKAYPVLGHTDYLTK</sequence>
<feature type="non-terminal residue" evidence="2">
    <location>
        <position position="91"/>
    </location>
</feature>
<evidence type="ECO:0000313" key="2">
    <source>
        <dbReference type="EMBL" id="GCB78444.1"/>
    </source>
</evidence>
<dbReference type="SUPFAM" id="SSF46942">
    <property type="entry name" value="Elongation factor TFIIS domain 2"/>
    <property type="match status" value="1"/>
</dbReference>
<keyword evidence="3" id="KW-1185">Reference proteome</keyword>
<proteinExistence type="predicted"/>
<protein>
    <recommendedName>
        <fullName evidence="1">TFIIS central domain-containing protein</fullName>
    </recommendedName>
</protein>
<dbReference type="EMBL" id="BFAA01014415">
    <property type="protein sequence ID" value="GCB78444.1"/>
    <property type="molecule type" value="Genomic_DNA"/>
</dbReference>
<dbReference type="GO" id="GO:0005634">
    <property type="term" value="C:nucleus"/>
    <property type="evidence" value="ECO:0007669"/>
    <property type="project" value="TreeGrafter"/>
</dbReference>
<dbReference type="PROSITE" id="PS51321">
    <property type="entry name" value="TFIIS_CENTRAL"/>
    <property type="match status" value="1"/>
</dbReference>
<name>A0A401PZ71_SCYTO</name>
<evidence type="ECO:0000313" key="3">
    <source>
        <dbReference type="Proteomes" id="UP000288216"/>
    </source>
</evidence>
<dbReference type="AlphaFoldDB" id="A0A401PZ71"/>
<accession>A0A401PZ71</accession>
<dbReference type="OrthoDB" id="9950770at2759"/>
<dbReference type="InterPro" id="IPR003618">
    <property type="entry name" value="TFIIS_cen_dom"/>
</dbReference>
<reference evidence="2 3" key="1">
    <citation type="journal article" date="2018" name="Nat. Ecol. Evol.">
        <title>Shark genomes provide insights into elasmobranch evolution and the origin of vertebrates.</title>
        <authorList>
            <person name="Hara Y"/>
            <person name="Yamaguchi K"/>
            <person name="Onimaru K"/>
            <person name="Kadota M"/>
            <person name="Koyanagi M"/>
            <person name="Keeley SD"/>
            <person name="Tatsumi K"/>
            <person name="Tanaka K"/>
            <person name="Motone F"/>
            <person name="Kageyama Y"/>
            <person name="Nozu R"/>
            <person name="Adachi N"/>
            <person name="Nishimura O"/>
            <person name="Nakagawa R"/>
            <person name="Tanegashima C"/>
            <person name="Kiyatake I"/>
            <person name="Matsumoto R"/>
            <person name="Murakumo K"/>
            <person name="Nishida K"/>
            <person name="Terakita A"/>
            <person name="Kuratani S"/>
            <person name="Sato K"/>
            <person name="Hyodo S Kuraku.S."/>
        </authorList>
    </citation>
    <scope>NUCLEOTIDE SEQUENCE [LARGE SCALE GENOMIC DNA]</scope>
</reference>
<gene>
    <name evidence="2" type="ORF">scyTo_0019411</name>
</gene>
<organism evidence="2 3">
    <name type="scientific">Scyliorhinus torazame</name>
    <name type="common">Cloudy catshark</name>
    <name type="synonym">Catulus torazame</name>
    <dbReference type="NCBI Taxonomy" id="75743"/>
    <lineage>
        <taxon>Eukaryota</taxon>
        <taxon>Metazoa</taxon>
        <taxon>Chordata</taxon>
        <taxon>Craniata</taxon>
        <taxon>Vertebrata</taxon>
        <taxon>Chondrichthyes</taxon>
        <taxon>Elasmobranchii</taxon>
        <taxon>Galeomorphii</taxon>
        <taxon>Galeoidea</taxon>
        <taxon>Carcharhiniformes</taxon>
        <taxon>Scyliorhinidae</taxon>
        <taxon>Scyliorhinus</taxon>
    </lineage>
</organism>